<keyword evidence="1" id="KW-0175">Coiled coil</keyword>
<feature type="coiled-coil region" evidence="1">
    <location>
        <begin position="96"/>
        <end position="153"/>
    </location>
</feature>
<dbReference type="AlphaFoldDB" id="A0AA48LWS2"/>
<accession>A0AA48LWS2</accession>
<gene>
    <name evidence="2" type="ORF">AMST5_00059</name>
</gene>
<evidence type="ECO:0000256" key="1">
    <source>
        <dbReference type="SAM" id="Coils"/>
    </source>
</evidence>
<proteinExistence type="predicted"/>
<organism evidence="2">
    <name type="scientific">freshwater sediment metagenome</name>
    <dbReference type="NCBI Taxonomy" id="556182"/>
    <lineage>
        <taxon>unclassified sequences</taxon>
        <taxon>metagenomes</taxon>
        <taxon>ecological metagenomes</taxon>
    </lineage>
</organism>
<sequence>MPDYYDINDLNAIPGQQVHGVPRGPRADVGVPAASDTTLSTARSFDPAPAYNPAPSGPNPGYIVPNHGDFASRLPPAALAKLRKLKSAVRDLNAVASAAMDRVSDAQMDYQRAEQRVSVLRANNVGGRNDLALKEATAKRDAALAERDGAQAEHDARAKQAAPARNVLLACERYTEREIVSFDGIEPAPVVTAPELRKGQSWFDAVAEVRARIEKHRAERQAAIDAPQPSESAKARARAEIEALAEKGAPSVMALIESPNGGIEWPSSYQLAGAAMRGHEVVGRVGRDGYKFDPLPFSVWLNKAELIKRIEAEIDSRADDRSALDPATRQKKIAQADANRFEAELLEEAIICAAEQAGVVIQRRPDADVRAVLGLSPDLPAPRGL</sequence>
<protein>
    <submittedName>
        <fullName evidence="2">Uncharacterized protein</fullName>
    </submittedName>
</protein>
<reference evidence="2" key="1">
    <citation type="submission" date="2023-07" db="EMBL/GenBank/DDBJ databases">
        <authorList>
            <person name="Pelsma A.J. K."/>
        </authorList>
    </citation>
    <scope>NUCLEOTIDE SEQUENCE</scope>
</reference>
<dbReference type="EMBL" id="OY288114">
    <property type="protein sequence ID" value="CAJ0848995.1"/>
    <property type="molecule type" value="Genomic_DNA"/>
</dbReference>
<name>A0AA48LWS2_9ZZZZ</name>
<evidence type="ECO:0000313" key="2">
    <source>
        <dbReference type="EMBL" id="CAJ0848995.1"/>
    </source>
</evidence>